<name>A0A368BRQ7_9GAMM</name>
<dbReference type="Pfam" id="PF13795">
    <property type="entry name" value="HupE_UreJ_2"/>
    <property type="match status" value="2"/>
</dbReference>
<evidence type="ECO:0000313" key="4">
    <source>
        <dbReference type="Proteomes" id="UP000253032"/>
    </source>
</evidence>
<evidence type="ECO:0000313" key="3">
    <source>
        <dbReference type="EMBL" id="RCL39584.1"/>
    </source>
</evidence>
<keyword evidence="1" id="KW-1133">Transmembrane helix</keyword>
<keyword evidence="1" id="KW-0812">Transmembrane</keyword>
<feature type="transmembrane region" description="Helical" evidence="1">
    <location>
        <begin position="306"/>
        <end position="325"/>
    </location>
</feature>
<dbReference type="AlphaFoldDB" id="A0A368BRQ7"/>
<feature type="signal peptide" evidence="2">
    <location>
        <begin position="1"/>
        <end position="26"/>
    </location>
</feature>
<evidence type="ECO:0008006" key="5">
    <source>
        <dbReference type="Google" id="ProtNLM"/>
    </source>
</evidence>
<feature type="chain" id="PRO_5016958856" description="HupE/UreJ family protein" evidence="2">
    <location>
        <begin position="27"/>
        <end position="401"/>
    </location>
</feature>
<comment type="caution">
    <text evidence="3">The sequence shown here is derived from an EMBL/GenBank/DDBJ whole genome shotgun (WGS) entry which is preliminary data.</text>
</comment>
<feature type="transmembrane region" description="Helical" evidence="1">
    <location>
        <begin position="377"/>
        <end position="395"/>
    </location>
</feature>
<keyword evidence="2" id="KW-0732">Signal</keyword>
<keyword evidence="1" id="KW-0472">Membrane</keyword>
<dbReference type="InterPro" id="IPR032809">
    <property type="entry name" value="Put_HupE_UreJ"/>
</dbReference>
<reference evidence="3 4" key="1">
    <citation type="journal article" date="2018" name="Microbiome">
        <title>Fine metagenomic profile of the Mediterranean stratified and mixed water columns revealed by assembly and recruitment.</title>
        <authorList>
            <person name="Haro-Moreno J.M."/>
            <person name="Lopez-Perez M."/>
            <person name="De La Torre J.R."/>
            <person name="Picazo A."/>
            <person name="Camacho A."/>
            <person name="Rodriguez-Valera F."/>
        </authorList>
    </citation>
    <scope>NUCLEOTIDE SEQUENCE [LARGE SCALE GENOMIC DNA]</scope>
    <source>
        <strain evidence="3">MED-G84</strain>
    </source>
</reference>
<protein>
    <recommendedName>
        <fullName evidence="5">HupE/UreJ family protein</fullName>
    </recommendedName>
</protein>
<dbReference type="EMBL" id="QOPC01000002">
    <property type="protein sequence ID" value="RCL39584.1"/>
    <property type="molecule type" value="Genomic_DNA"/>
</dbReference>
<feature type="transmembrane region" description="Helical" evidence="1">
    <location>
        <begin position="337"/>
        <end position="365"/>
    </location>
</feature>
<feature type="transmembrane region" description="Helical" evidence="1">
    <location>
        <begin position="233"/>
        <end position="251"/>
    </location>
</feature>
<evidence type="ECO:0000256" key="2">
    <source>
        <dbReference type="SAM" id="SignalP"/>
    </source>
</evidence>
<accession>A0A368BRQ7</accession>
<sequence>MTLLRQMKYKKIFFLLLLQFVCSLEAHNRSESYSKFQFLPEEVGVNVKVTGTIKQSIFEGLKPDTLFDSYGQFINYLGNSIDIGEGCKLNQAVEFNQNNAAGVLKFFWDFDCDALPSAVSISLFQNLGINHTHIARGSIDGQTIPEFMFASQSDVWLINALPNAENNQSSYVSYLLSGIEHILGGWDHLFFLLGLLLLFQGRFLIIAITGFTLGHSLTLGFGAMNVLRVHAEMVEILIGFSILLLAIEKFFKHHYELDSLVKNFAFAILALIPLVIFGTLDILTIIGLALFLTLYLSLTLHYSSQWVSLLITIFFGLIHGLGFASSISEVGLPQDKLLPIILSFNLGVEIGQLVVAFGILSFLMLARHYLSNSHFNSIHNIAGTVVFSMGTFWFVTRAVGI</sequence>
<proteinExistence type="predicted"/>
<feature type="transmembrane region" description="Helical" evidence="1">
    <location>
        <begin position="263"/>
        <end position="294"/>
    </location>
</feature>
<gene>
    <name evidence="3" type="ORF">DBW98_00830</name>
</gene>
<organism evidence="3 4">
    <name type="scientific">SAR86 cluster bacterium</name>
    <dbReference type="NCBI Taxonomy" id="2030880"/>
    <lineage>
        <taxon>Bacteria</taxon>
        <taxon>Pseudomonadati</taxon>
        <taxon>Pseudomonadota</taxon>
        <taxon>Gammaproteobacteria</taxon>
        <taxon>SAR86 cluster</taxon>
    </lineage>
</organism>
<evidence type="ECO:0000256" key="1">
    <source>
        <dbReference type="SAM" id="Phobius"/>
    </source>
</evidence>
<dbReference type="Proteomes" id="UP000253032">
    <property type="component" value="Unassembled WGS sequence"/>
</dbReference>